<sequence>MAKTYKHTFFMQLGNALATTLVRAGIKMGPIHLLTVRGRKSCQPRTTPVAVVEQNGQRYLIAPYGVVNWVRNLRSAGEATLTCGRHHETIRVSELSPEEAAPVLKKSIAGRSTAGFIREYFNVSSESPLEDFVREAPRHPVFRITV</sequence>
<protein>
    <submittedName>
        <fullName evidence="1">Nitroreductase family deazaflavin-dependent oxidoreductase</fullName>
    </submittedName>
</protein>
<dbReference type="RefSeq" id="WP_129886436.1">
    <property type="nucleotide sequence ID" value="NZ_CP035758.1"/>
</dbReference>
<proteinExistence type="predicted"/>
<dbReference type="KEGG" id="kbs:EPA93_07395"/>
<dbReference type="InterPro" id="IPR012349">
    <property type="entry name" value="Split_barrel_FMN-bd"/>
</dbReference>
<evidence type="ECO:0000313" key="1">
    <source>
        <dbReference type="EMBL" id="QBD75839.1"/>
    </source>
</evidence>
<organism evidence="1 2">
    <name type="scientific">Ktedonosporobacter rubrisoli</name>
    <dbReference type="NCBI Taxonomy" id="2509675"/>
    <lineage>
        <taxon>Bacteria</taxon>
        <taxon>Bacillati</taxon>
        <taxon>Chloroflexota</taxon>
        <taxon>Ktedonobacteria</taxon>
        <taxon>Ktedonobacterales</taxon>
        <taxon>Ktedonosporobacteraceae</taxon>
        <taxon>Ktedonosporobacter</taxon>
    </lineage>
</organism>
<dbReference type="OrthoDB" id="5186446at2"/>
<name>A0A4P6JKY2_KTERU</name>
<dbReference type="GO" id="GO:0016491">
    <property type="term" value="F:oxidoreductase activity"/>
    <property type="evidence" value="ECO:0007669"/>
    <property type="project" value="InterPro"/>
</dbReference>
<accession>A0A4P6JKY2</accession>
<dbReference type="NCBIfam" id="TIGR00026">
    <property type="entry name" value="hi_GC_TIGR00026"/>
    <property type="match status" value="1"/>
</dbReference>
<evidence type="ECO:0000313" key="2">
    <source>
        <dbReference type="Proteomes" id="UP000290365"/>
    </source>
</evidence>
<dbReference type="EMBL" id="CP035758">
    <property type="protein sequence ID" value="QBD75839.1"/>
    <property type="molecule type" value="Genomic_DNA"/>
</dbReference>
<gene>
    <name evidence="1" type="ORF">EPA93_07395</name>
</gene>
<dbReference type="Proteomes" id="UP000290365">
    <property type="component" value="Chromosome"/>
</dbReference>
<dbReference type="InterPro" id="IPR004378">
    <property type="entry name" value="F420H2_quin_Rdtase"/>
</dbReference>
<dbReference type="Gene3D" id="2.30.110.10">
    <property type="entry name" value="Electron Transport, Fmn-binding Protein, Chain A"/>
    <property type="match status" value="1"/>
</dbReference>
<keyword evidence="2" id="KW-1185">Reference proteome</keyword>
<dbReference type="AlphaFoldDB" id="A0A4P6JKY2"/>
<dbReference type="Pfam" id="PF04075">
    <property type="entry name" value="F420H2_quin_red"/>
    <property type="match status" value="1"/>
</dbReference>
<reference evidence="1 2" key="1">
    <citation type="submission" date="2019-01" db="EMBL/GenBank/DDBJ databases">
        <title>Ktedonosporobacter rubrisoli SCAWS-G2.</title>
        <authorList>
            <person name="Huang Y."/>
            <person name="Yan B."/>
        </authorList>
    </citation>
    <scope>NUCLEOTIDE SEQUENCE [LARGE SCALE GENOMIC DNA]</scope>
    <source>
        <strain evidence="1 2">SCAWS-G2</strain>
    </source>
</reference>